<dbReference type="PANTHER" id="PTHR36978">
    <property type="entry name" value="P-LOOP CONTAINING NUCLEOTIDE TRIPHOSPHATE HYDROLASE"/>
    <property type="match status" value="1"/>
</dbReference>
<gene>
    <name evidence="1" type="ORF">ACFQZU_21650</name>
</gene>
<dbReference type="Gene3D" id="3.40.50.300">
    <property type="entry name" value="P-loop containing nucleotide triphosphate hydrolases"/>
    <property type="match status" value="1"/>
</dbReference>
<dbReference type="Pfam" id="PF17784">
    <property type="entry name" value="Sulfotransfer_4"/>
    <property type="match status" value="1"/>
</dbReference>
<dbReference type="Proteomes" id="UP001596956">
    <property type="component" value="Unassembled WGS sequence"/>
</dbReference>
<keyword evidence="1" id="KW-0808">Transferase</keyword>
<dbReference type="InterPro" id="IPR040632">
    <property type="entry name" value="Sulfotransfer_4"/>
</dbReference>
<dbReference type="EMBL" id="JBHTHR010001204">
    <property type="protein sequence ID" value="MFD0803906.1"/>
    <property type="molecule type" value="Genomic_DNA"/>
</dbReference>
<evidence type="ECO:0000313" key="2">
    <source>
        <dbReference type="Proteomes" id="UP001596956"/>
    </source>
</evidence>
<organism evidence="1 2">
    <name type="scientific">Streptomonospora algeriensis</name>
    <dbReference type="NCBI Taxonomy" id="995084"/>
    <lineage>
        <taxon>Bacteria</taxon>
        <taxon>Bacillati</taxon>
        <taxon>Actinomycetota</taxon>
        <taxon>Actinomycetes</taxon>
        <taxon>Streptosporangiales</taxon>
        <taxon>Nocardiopsidaceae</taxon>
        <taxon>Streptomonospora</taxon>
    </lineage>
</organism>
<dbReference type="GO" id="GO:0016740">
    <property type="term" value="F:transferase activity"/>
    <property type="evidence" value="ECO:0007669"/>
    <property type="project" value="UniProtKB-KW"/>
</dbReference>
<dbReference type="EC" id="2.8.2.-" evidence="1"/>
<evidence type="ECO:0000313" key="1">
    <source>
        <dbReference type="EMBL" id="MFD0803906.1"/>
    </source>
</evidence>
<accession>A0ABW3BKP7</accession>
<sequence>MVHVIGAGLPRTGTSSMKAALDRIGFAPTYHMFELLSHPEHIPRWEHAVADGPVDWDYVLEGYRAGVDWPFSHFWRELAAAYPRAKVVLNHRDPHRWYRSMSATLFGFLPVLRGETELASTGGGADTRRLMEVVRLQWISLFGHCEHVPDEAEAVAAYERHRAAVIEAVPADRLLVYELGQGWEPLCGFLGAAVPDTPFPHLNETDAMHRVMDDLRRGRPVTAPF</sequence>
<reference evidence="2" key="1">
    <citation type="journal article" date="2019" name="Int. J. Syst. Evol. Microbiol.">
        <title>The Global Catalogue of Microorganisms (GCM) 10K type strain sequencing project: providing services to taxonomists for standard genome sequencing and annotation.</title>
        <authorList>
            <consortium name="The Broad Institute Genomics Platform"/>
            <consortium name="The Broad Institute Genome Sequencing Center for Infectious Disease"/>
            <person name="Wu L."/>
            <person name="Ma J."/>
        </authorList>
    </citation>
    <scope>NUCLEOTIDE SEQUENCE [LARGE SCALE GENOMIC DNA]</scope>
    <source>
        <strain evidence="2">CCUG 63369</strain>
    </source>
</reference>
<comment type="caution">
    <text evidence="1">The sequence shown here is derived from an EMBL/GenBank/DDBJ whole genome shotgun (WGS) entry which is preliminary data.</text>
</comment>
<proteinExistence type="predicted"/>
<dbReference type="SUPFAM" id="SSF52540">
    <property type="entry name" value="P-loop containing nucleoside triphosphate hydrolases"/>
    <property type="match status" value="1"/>
</dbReference>
<protein>
    <submittedName>
        <fullName evidence="1">Sulfotransferase family protein</fullName>
        <ecNumber evidence="1">2.8.2.-</ecNumber>
    </submittedName>
</protein>
<dbReference type="InterPro" id="IPR027417">
    <property type="entry name" value="P-loop_NTPase"/>
</dbReference>
<keyword evidence="2" id="KW-1185">Reference proteome</keyword>
<name>A0ABW3BKP7_9ACTN</name>
<dbReference type="PANTHER" id="PTHR36978:SF4">
    <property type="entry name" value="P-LOOP CONTAINING NUCLEOSIDE TRIPHOSPHATE HYDROLASE PROTEIN"/>
    <property type="match status" value="1"/>
</dbReference>